<sequence length="1028" mass="119977">MTSRVEELLSQLERIDYRNSTSPRPSSPSRSEKQIKEQLSFKRSLTNLLASPTLQDSNLKTELQDLQVQLKVLAMQKKKEKLNSTKQCGKISAQAAEHQSELEKIEKQLAALEAKAENIEKLIKEKQDEKLEAFRFALKPLEDTANTILEEKEMLKKKNDGLNTRMEELNSLRQTKTEELKSLLSQRTEYTLNREKLQKLLVEIKEKDHCNYKEYVQELETKEILSAIKNRKSKHMMALKEIEKKLAEIEVKIEKSEEKNETLVRAESFIPVTIEKEIEDMEVYLNTLCKDLNVPNLLNYIKDQMRKKGYQYEEIIIKTQMDLIEDKEMQMEETFRRQKEIMDSKILEMRRATEEQEVELYALISNELPNQQLELALSDMQKGLENMRKEADRVTRAHRAKMNAIGRWKMENRAKLLINEQQKCIEDGEVIKIFKRELQKNIPKLDQWKGIENVINKYLEKLVERGHNFQDLLDMENERIENQNKMKSVLKELEATRSGLLTDRDSLHKEFLKIITLEKAALKKFENAKSEINQERNKMIEKITDQNMSNNKSGLLQIQKSYGDKAIKKIREKEVLTVKETQEKQREGIKKKLDGLSSDISHWESLITKIDISLNETLKPEICLIDQEIVRIQQELSVISQQLKILNDAEEEVSAKLEFLMESKKRDIHRTLHRTLEIHGGDVDTKKIHRLVLIRDKKEAAIKQLIEEKDKIEREYAEKSKNTEIEENRVKGKLSQVQEILDGEKRLKKHAETVMNTMSMPQNQVLNEELDENSLKEDSESLEDPPGEEINLRTNRTEELPLELEETKEEVSKEDQETTEEESVTSEAGVNIDMEELSLQEQEFFKTIMPLLQGMNVYKKLSQRNSLLVAEYDPLESDNPEQFGFGLRSLKLNKSLTKIEFRHLQRPGIENFILVESLLAPVIPKHISEMIKAQKKNWLSDGKDGTITPAINKKYKQMKTSGLMNYLDPAFKLKSKEANNYLLFITLEKGGRIEIVTTGYSAFKQWVDGINTLVKFRKQLGRLRHKIT</sequence>
<protein>
    <submittedName>
        <fullName evidence="3">Uncharacterized protein</fullName>
    </submittedName>
</protein>
<comment type="caution">
    <text evidence="3">The sequence shown here is derived from an EMBL/GenBank/DDBJ whole genome shotgun (WGS) entry which is preliminary data.</text>
</comment>
<dbReference type="AlphaFoldDB" id="A0A1R2BZW5"/>
<organism evidence="3 4">
    <name type="scientific">Stentor coeruleus</name>
    <dbReference type="NCBI Taxonomy" id="5963"/>
    <lineage>
        <taxon>Eukaryota</taxon>
        <taxon>Sar</taxon>
        <taxon>Alveolata</taxon>
        <taxon>Ciliophora</taxon>
        <taxon>Postciliodesmatophora</taxon>
        <taxon>Heterotrichea</taxon>
        <taxon>Heterotrichida</taxon>
        <taxon>Stentoridae</taxon>
        <taxon>Stentor</taxon>
    </lineage>
</organism>
<feature type="region of interest" description="Disordered" evidence="2">
    <location>
        <begin position="772"/>
        <end position="827"/>
    </location>
</feature>
<feature type="region of interest" description="Disordered" evidence="2">
    <location>
        <begin position="12"/>
        <end position="36"/>
    </location>
</feature>
<proteinExistence type="predicted"/>
<dbReference type="Proteomes" id="UP000187209">
    <property type="component" value="Unassembled WGS sequence"/>
</dbReference>
<feature type="coiled-coil region" evidence="1">
    <location>
        <begin position="63"/>
        <end position="207"/>
    </location>
</feature>
<gene>
    <name evidence="3" type="ORF">SteCoe_17069</name>
</gene>
<accession>A0A1R2BZW5</accession>
<name>A0A1R2BZW5_9CILI</name>
<feature type="coiled-coil region" evidence="1">
    <location>
        <begin position="232"/>
        <end position="266"/>
    </location>
</feature>
<reference evidence="3 4" key="1">
    <citation type="submission" date="2016-11" db="EMBL/GenBank/DDBJ databases">
        <title>The macronuclear genome of Stentor coeruleus: a giant cell with tiny introns.</title>
        <authorList>
            <person name="Slabodnick M."/>
            <person name="Ruby J.G."/>
            <person name="Reiff S.B."/>
            <person name="Swart E.C."/>
            <person name="Gosai S."/>
            <person name="Prabakaran S."/>
            <person name="Witkowska E."/>
            <person name="Larue G.E."/>
            <person name="Fisher S."/>
            <person name="Freeman R.M."/>
            <person name="Gunawardena J."/>
            <person name="Chu W."/>
            <person name="Stover N.A."/>
            <person name="Gregory B.D."/>
            <person name="Nowacki M."/>
            <person name="Derisi J."/>
            <person name="Roy S.W."/>
            <person name="Marshall W.F."/>
            <person name="Sood P."/>
        </authorList>
    </citation>
    <scope>NUCLEOTIDE SEQUENCE [LARGE SCALE GENOMIC DNA]</scope>
    <source>
        <strain evidence="3">WM001</strain>
    </source>
</reference>
<evidence type="ECO:0000256" key="2">
    <source>
        <dbReference type="SAM" id="MobiDB-lite"/>
    </source>
</evidence>
<evidence type="ECO:0000313" key="3">
    <source>
        <dbReference type="EMBL" id="OMJ82288.1"/>
    </source>
</evidence>
<keyword evidence="1" id="KW-0175">Coiled coil</keyword>
<dbReference type="OrthoDB" id="313596at2759"/>
<evidence type="ECO:0000313" key="4">
    <source>
        <dbReference type="Proteomes" id="UP000187209"/>
    </source>
</evidence>
<feature type="coiled-coil region" evidence="1">
    <location>
        <begin position="490"/>
        <end position="542"/>
    </location>
</feature>
<keyword evidence="4" id="KW-1185">Reference proteome</keyword>
<dbReference type="EMBL" id="MPUH01000346">
    <property type="protein sequence ID" value="OMJ82288.1"/>
    <property type="molecule type" value="Genomic_DNA"/>
</dbReference>
<feature type="compositionally biased region" description="Low complexity" evidence="2">
    <location>
        <begin position="18"/>
        <end position="29"/>
    </location>
</feature>
<feature type="coiled-coil region" evidence="1">
    <location>
        <begin position="695"/>
        <end position="729"/>
    </location>
</feature>
<feature type="coiled-coil region" evidence="1">
    <location>
        <begin position="370"/>
        <end position="397"/>
    </location>
</feature>
<evidence type="ECO:0000256" key="1">
    <source>
        <dbReference type="SAM" id="Coils"/>
    </source>
</evidence>